<reference evidence="1" key="1">
    <citation type="submission" date="2023-04" db="EMBL/GenBank/DDBJ databases">
        <title>Draft Genome sequencing of Naganishia species isolated from polar environments using Oxford Nanopore Technology.</title>
        <authorList>
            <person name="Leo P."/>
            <person name="Venkateswaran K."/>
        </authorList>
    </citation>
    <scope>NUCLEOTIDE SEQUENCE</scope>
    <source>
        <strain evidence="1">DBVPG 5303</strain>
    </source>
</reference>
<evidence type="ECO:0000313" key="1">
    <source>
        <dbReference type="EMBL" id="KAJ9120509.1"/>
    </source>
</evidence>
<accession>A0ACC2XAV8</accession>
<evidence type="ECO:0000313" key="2">
    <source>
        <dbReference type="Proteomes" id="UP001234202"/>
    </source>
</evidence>
<dbReference type="EMBL" id="JASBWV010000020">
    <property type="protein sequence ID" value="KAJ9120509.1"/>
    <property type="molecule type" value="Genomic_DNA"/>
</dbReference>
<sequence length="233" mass="24938">MVADRRPGNMNSVNSDVTQPASSRGRYYDPTLDGGRDLPLATNIIDPRDTGAGTETTIAPQQTPTFSGVSYLFTASTAPATFGAPTDEQGSMELRGGGLAGAGNGKQPMNTGEHGGCTPCRQNNVDCIYKTNLKASFRSRCVACAETKPETECDIREKLKVVQVTQALRCGNCTRLSRVCKILDLTGPRVEMIYLVDGEATSAKRTCTSCSESKVACSFPENPEILLEQSPEE</sequence>
<name>A0ACC2XAV8_9TREE</name>
<proteinExistence type="predicted"/>
<dbReference type="Proteomes" id="UP001234202">
    <property type="component" value="Unassembled WGS sequence"/>
</dbReference>
<comment type="caution">
    <text evidence="1">The sequence shown here is derived from an EMBL/GenBank/DDBJ whole genome shotgun (WGS) entry which is preliminary data.</text>
</comment>
<keyword evidence="2" id="KW-1185">Reference proteome</keyword>
<gene>
    <name evidence="1" type="ORF">QFC24_005182</name>
</gene>
<protein>
    <submittedName>
        <fullName evidence="1">Uncharacterized protein</fullName>
    </submittedName>
</protein>
<organism evidence="1 2">
    <name type="scientific">Naganishia onofrii</name>
    <dbReference type="NCBI Taxonomy" id="1851511"/>
    <lineage>
        <taxon>Eukaryota</taxon>
        <taxon>Fungi</taxon>
        <taxon>Dikarya</taxon>
        <taxon>Basidiomycota</taxon>
        <taxon>Agaricomycotina</taxon>
        <taxon>Tremellomycetes</taxon>
        <taxon>Filobasidiales</taxon>
        <taxon>Filobasidiaceae</taxon>
        <taxon>Naganishia</taxon>
    </lineage>
</organism>